<accession>A0A9D1A624</accession>
<name>A0A9D1A624_9FIRM</name>
<sequence length="253" mass="25896">MEQISGGVCAAKGFTAAGVHCGIRKNKDKRDLALIYSQVPASAASVYTSNLVKGAPLTVTKAHLTDGVAQAIVCNSGNANTCNADGIQVAEEMCCLTGMALGIDPQNVVVASTGVIGQKLDVTPIAAAMPQLAAALGDHSREAAEAIMTTDTKVKEIAVSFPVGGKTCRLGGIAKGSGMIHPDLATMLVFLTTDCAIAPEMLQKALKADVSKTFNMVSVDGDTSTNDMVTILANGMAGNDPITAEGADFESFM</sequence>
<dbReference type="Proteomes" id="UP000824258">
    <property type="component" value="Unassembled WGS sequence"/>
</dbReference>
<dbReference type="Gene3D" id="3.60.70.12">
    <property type="entry name" value="L-amino peptidase D-ALA esterase/amidase"/>
    <property type="match status" value="1"/>
</dbReference>
<comment type="caution">
    <text evidence="2">The sequence shown here is derived from an EMBL/GenBank/DDBJ whole genome shotgun (WGS) entry which is preliminary data.</text>
</comment>
<dbReference type="Gene3D" id="3.30.2330.10">
    <property type="entry name" value="arginine biosynthesis bifunctional protein suprefamily"/>
    <property type="match status" value="1"/>
</dbReference>
<dbReference type="SUPFAM" id="SSF56266">
    <property type="entry name" value="DmpA/ArgJ-like"/>
    <property type="match status" value="1"/>
</dbReference>
<dbReference type="InterPro" id="IPR002813">
    <property type="entry name" value="Arg_biosynth_ArgJ"/>
</dbReference>
<dbReference type="GO" id="GO:0004042">
    <property type="term" value="F:L-glutamate N-acetyltransferase activity"/>
    <property type="evidence" value="ECO:0007669"/>
    <property type="project" value="TreeGrafter"/>
</dbReference>
<feature type="non-terminal residue" evidence="2">
    <location>
        <position position="253"/>
    </location>
</feature>
<evidence type="ECO:0000313" key="3">
    <source>
        <dbReference type="Proteomes" id="UP000824258"/>
    </source>
</evidence>
<dbReference type="PANTHER" id="PTHR23100">
    <property type="entry name" value="ARGININE BIOSYNTHESIS BIFUNCTIONAL PROTEIN ARGJ"/>
    <property type="match status" value="1"/>
</dbReference>
<organism evidence="2 3">
    <name type="scientific">Candidatus Avoscillospira stercoripullorum</name>
    <dbReference type="NCBI Taxonomy" id="2840709"/>
    <lineage>
        <taxon>Bacteria</taxon>
        <taxon>Bacillati</taxon>
        <taxon>Bacillota</taxon>
        <taxon>Clostridia</taxon>
        <taxon>Eubacteriales</taxon>
        <taxon>Oscillospiraceae</taxon>
        <taxon>Oscillospiraceae incertae sedis</taxon>
        <taxon>Candidatus Avoscillospira</taxon>
    </lineage>
</organism>
<comment type="subunit">
    <text evidence="1">Heterotetramer of two alpha and two beta chains.</text>
</comment>
<reference evidence="2" key="2">
    <citation type="journal article" date="2021" name="PeerJ">
        <title>Extensive microbial diversity within the chicken gut microbiome revealed by metagenomics and culture.</title>
        <authorList>
            <person name="Gilroy R."/>
            <person name="Ravi A."/>
            <person name="Getino M."/>
            <person name="Pursley I."/>
            <person name="Horton D.L."/>
            <person name="Alikhan N.F."/>
            <person name="Baker D."/>
            <person name="Gharbi K."/>
            <person name="Hall N."/>
            <person name="Watson M."/>
            <person name="Adriaenssens E.M."/>
            <person name="Foster-Nyarko E."/>
            <person name="Jarju S."/>
            <person name="Secka A."/>
            <person name="Antonio M."/>
            <person name="Oren A."/>
            <person name="Chaudhuri R.R."/>
            <person name="La Ragione R."/>
            <person name="Hildebrand F."/>
            <person name="Pallen M.J."/>
        </authorList>
    </citation>
    <scope>NUCLEOTIDE SEQUENCE</scope>
    <source>
        <strain evidence="2">ChiHjej9B8-7071</strain>
    </source>
</reference>
<dbReference type="EMBL" id="DVGD01000019">
    <property type="protein sequence ID" value="HIR08909.1"/>
    <property type="molecule type" value="Genomic_DNA"/>
</dbReference>
<dbReference type="HAMAP" id="MF_01106">
    <property type="entry name" value="ArgJ"/>
    <property type="match status" value="1"/>
</dbReference>
<proteinExistence type="inferred from homology"/>
<dbReference type="AlphaFoldDB" id="A0A9D1A624"/>
<gene>
    <name evidence="2" type="ORF">IAA70_00735</name>
</gene>
<dbReference type="GO" id="GO:0004358">
    <property type="term" value="F:L-glutamate N-acetyltransferase activity, acting on acetyl-L-ornithine as donor"/>
    <property type="evidence" value="ECO:0007669"/>
    <property type="project" value="InterPro"/>
</dbReference>
<dbReference type="PANTHER" id="PTHR23100:SF0">
    <property type="entry name" value="ARGININE BIOSYNTHESIS BIFUNCTIONAL PROTEIN ARGJ, MITOCHONDRIAL"/>
    <property type="match status" value="1"/>
</dbReference>
<evidence type="ECO:0000256" key="1">
    <source>
        <dbReference type="ARBA" id="ARBA00011475"/>
    </source>
</evidence>
<dbReference type="Pfam" id="PF01960">
    <property type="entry name" value="ArgJ"/>
    <property type="match status" value="1"/>
</dbReference>
<dbReference type="GO" id="GO:0006592">
    <property type="term" value="P:ornithine biosynthetic process"/>
    <property type="evidence" value="ECO:0007669"/>
    <property type="project" value="TreeGrafter"/>
</dbReference>
<reference evidence="2" key="1">
    <citation type="submission" date="2020-10" db="EMBL/GenBank/DDBJ databases">
        <authorList>
            <person name="Gilroy R."/>
        </authorList>
    </citation>
    <scope>NUCLEOTIDE SEQUENCE</scope>
    <source>
        <strain evidence="2">ChiHjej9B8-7071</strain>
    </source>
</reference>
<evidence type="ECO:0000313" key="2">
    <source>
        <dbReference type="EMBL" id="HIR08909.1"/>
    </source>
</evidence>
<dbReference type="InterPro" id="IPR016117">
    <property type="entry name" value="ArgJ-like_dom_sf"/>
</dbReference>
<protein>
    <submittedName>
        <fullName evidence="2">Bifunctional ornithine acetyltransferase/N-acetylglutamate synthase</fullName>
    </submittedName>
</protein>
<dbReference type="GO" id="GO:0006526">
    <property type="term" value="P:L-arginine biosynthetic process"/>
    <property type="evidence" value="ECO:0007669"/>
    <property type="project" value="InterPro"/>
</dbReference>